<feature type="transmembrane region" description="Helical" evidence="1">
    <location>
        <begin position="58"/>
        <end position="76"/>
    </location>
</feature>
<gene>
    <name evidence="2" type="ORF">HYG82_16915</name>
</gene>
<feature type="transmembrane region" description="Helical" evidence="1">
    <location>
        <begin position="88"/>
        <end position="108"/>
    </location>
</feature>
<proteinExistence type="predicted"/>
<evidence type="ECO:0000313" key="3">
    <source>
        <dbReference type="Proteomes" id="UP000509241"/>
    </source>
</evidence>
<dbReference type="Pfam" id="PF19545">
    <property type="entry name" value="DUF6069"/>
    <property type="match status" value="1"/>
</dbReference>
<sequence length="142" mass="14135">MTSKATGSSSSGTASLSGIALSGAVALVLSLGVNWLIVFGANAGGIAPNLMALNYSPVSLFTALGVVGATVTYGILTRVAVDPDRPFAAVAAIVLLISLLPDFIVIPGEPGGSLVAGTILGAMHVTTAVICVGTLTDLRNRR</sequence>
<dbReference type="GeneID" id="56035008"/>
<feature type="transmembrane region" description="Helical" evidence="1">
    <location>
        <begin position="114"/>
        <end position="136"/>
    </location>
</feature>
<keyword evidence="1" id="KW-1133">Transmembrane helix</keyword>
<dbReference type="OrthoDB" id="185210at2157"/>
<protein>
    <submittedName>
        <fullName evidence="2">Uncharacterized protein</fullName>
    </submittedName>
</protein>
<keyword evidence="1" id="KW-0812">Transmembrane</keyword>
<evidence type="ECO:0000313" key="2">
    <source>
        <dbReference type="EMBL" id="QLG50407.1"/>
    </source>
</evidence>
<organism evidence="2 3">
    <name type="scientific">Natrinema halophilum</name>
    <dbReference type="NCBI Taxonomy" id="1699371"/>
    <lineage>
        <taxon>Archaea</taxon>
        <taxon>Methanobacteriati</taxon>
        <taxon>Methanobacteriota</taxon>
        <taxon>Stenosarchaea group</taxon>
        <taxon>Halobacteria</taxon>
        <taxon>Halobacteriales</taxon>
        <taxon>Natrialbaceae</taxon>
        <taxon>Natrinema</taxon>
    </lineage>
</organism>
<dbReference type="EMBL" id="CP058601">
    <property type="protein sequence ID" value="QLG50407.1"/>
    <property type="molecule type" value="Genomic_DNA"/>
</dbReference>
<evidence type="ECO:0000256" key="1">
    <source>
        <dbReference type="SAM" id="Phobius"/>
    </source>
</evidence>
<dbReference type="KEGG" id="haly:HYG82_16915"/>
<accession>A0A7D5GJB5</accession>
<dbReference type="Proteomes" id="UP000509241">
    <property type="component" value="Chromosome"/>
</dbReference>
<feature type="transmembrane region" description="Helical" evidence="1">
    <location>
        <begin position="12"/>
        <end position="38"/>
    </location>
</feature>
<keyword evidence="1" id="KW-0472">Membrane</keyword>
<keyword evidence="3" id="KW-1185">Reference proteome</keyword>
<name>A0A7D5GJB5_9EURY</name>
<dbReference type="AlphaFoldDB" id="A0A7D5GJB5"/>
<dbReference type="RefSeq" id="WP_179262878.1">
    <property type="nucleotide sequence ID" value="NZ_CP058601.1"/>
</dbReference>
<dbReference type="InterPro" id="IPR045713">
    <property type="entry name" value="DUF6069"/>
</dbReference>
<reference evidence="2 3" key="1">
    <citation type="submission" date="2020-07" db="EMBL/GenBank/DDBJ databases">
        <authorList>
            <person name="Cui H."/>
        </authorList>
    </citation>
    <scope>NUCLEOTIDE SEQUENCE [LARGE SCALE GENOMIC DNA]</scope>
    <source>
        <strain evidence="2 3">YPL8</strain>
    </source>
</reference>